<proteinExistence type="predicted"/>
<dbReference type="EC" id="2.1.1.223" evidence="4"/>
<evidence type="ECO:0000256" key="2">
    <source>
        <dbReference type="ARBA" id="ARBA00022691"/>
    </source>
</evidence>
<keyword evidence="1 4" id="KW-0489">Methyltransferase</keyword>
<name>A0ABQ0CDI5_9PROT</name>
<sequence length="225" mass="23587">MKPVFQGLPPGLCRRVGGGIEAGLLAGEVGVEAGERVAELGCGCGEVAVRLALAHPSIRVDGLEIQPELCTEARHLVERHALTERVRVVEGDVRDPPPDMAPGGYDRVVCNPPFFALGAGRLPPERSRAMARFEQTGGLGDFLRCGALLLRAGGVMTLMHRPERLVELLTGGVARGLNPERLVPVHADPAREAILLLVGLRKGGSGGMVVAPSRLVEKGARGAAG</sequence>
<keyword evidence="4" id="KW-0808">Transferase</keyword>
<dbReference type="PANTHER" id="PTHR47739">
    <property type="entry name" value="TRNA1(VAL) (ADENINE(37)-N6)-METHYLTRANSFERASE"/>
    <property type="match status" value="1"/>
</dbReference>
<protein>
    <submittedName>
        <fullName evidence="4">tRNA1(Val) (Adenine(37)-N6)-methyltransferase</fullName>
        <ecNumber evidence="4">2.1.1.223</ecNumber>
    </submittedName>
</protein>
<dbReference type="PROSITE" id="PS00092">
    <property type="entry name" value="N6_MTASE"/>
    <property type="match status" value="1"/>
</dbReference>
<dbReference type="RefSeq" id="WP_420906669.1">
    <property type="nucleotide sequence ID" value="NZ_BAAFGK010000005.1"/>
</dbReference>
<reference evidence="4 5" key="1">
    <citation type="submission" date="2024-05" db="EMBL/GenBank/DDBJ databases">
        <authorList>
            <consortium name="Candidatus Magnetaquicoccaceae bacterium FCR-1 genome sequencing consortium"/>
            <person name="Shimoshige H."/>
            <person name="Shimamura S."/>
            <person name="Taoka A."/>
            <person name="Kobayashi H."/>
            <person name="Maekawa T."/>
        </authorList>
    </citation>
    <scope>NUCLEOTIDE SEQUENCE [LARGE SCALE GENOMIC DNA]</scope>
    <source>
        <strain evidence="4 5">FCR-1</strain>
    </source>
</reference>
<dbReference type="Pfam" id="PF05175">
    <property type="entry name" value="MTS"/>
    <property type="match status" value="1"/>
</dbReference>
<dbReference type="Proteomes" id="UP001628193">
    <property type="component" value="Unassembled WGS sequence"/>
</dbReference>
<evidence type="ECO:0000313" key="4">
    <source>
        <dbReference type="EMBL" id="GAB0058952.1"/>
    </source>
</evidence>
<dbReference type="InterPro" id="IPR029063">
    <property type="entry name" value="SAM-dependent_MTases_sf"/>
</dbReference>
<evidence type="ECO:0000259" key="3">
    <source>
        <dbReference type="Pfam" id="PF05175"/>
    </source>
</evidence>
<dbReference type="EMBL" id="BAAFGK010000005">
    <property type="protein sequence ID" value="GAB0058952.1"/>
    <property type="molecule type" value="Genomic_DNA"/>
</dbReference>
<dbReference type="CDD" id="cd02440">
    <property type="entry name" value="AdoMet_MTases"/>
    <property type="match status" value="1"/>
</dbReference>
<gene>
    <name evidence="4" type="primary">yfiC</name>
    <name evidence="4" type="ORF">SIID45300_03312</name>
</gene>
<dbReference type="Gene3D" id="3.40.50.150">
    <property type="entry name" value="Vaccinia Virus protein VP39"/>
    <property type="match status" value="1"/>
</dbReference>
<feature type="domain" description="Methyltransferase small" evidence="3">
    <location>
        <begin position="24"/>
        <end position="116"/>
    </location>
</feature>
<keyword evidence="2" id="KW-0949">S-adenosyl-L-methionine</keyword>
<accession>A0ABQ0CDI5</accession>
<comment type="caution">
    <text evidence="4">The sequence shown here is derived from an EMBL/GenBank/DDBJ whole genome shotgun (WGS) entry which is preliminary data.</text>
</comment>
<organism evidence="4 5">
    <name type="scientific">Candidatus Magnetaquiglobus chichijimensis</name>
    <dbReference type="NCBI Taxonomy" id="3141448"/>
    <lineage>
        <taxon>Bacteria</taxon>
        <taxon>Pseudomonadati</taxon>
        <taxon>Pseudomonadota</taxon>
        <taxon>Magnetococcia</taxon>
        <taxon>Magnetococcales</taxon>
        <taxon>Candidatus Magnetaquicoccaceae</taxon>
        <taxon>Candidatus Magnetaquiglobus</taxon>
    </lineage>
</organism>
<dbReference type="InterPro" id="IPR002052">
    <property type="entry name" value="DNA_methylase_N6_adenine_CS"/>
</dbReference>
<dbReference type="InterPro" id="IPR007848">
    <property type="entry name" value="Small_mtfrase_dom"/>
</dbReference>
<dbReference type="PANTHER" id="PTHR47739:SF1">
    <property type="entry name" value="TRNA1(VAL) (ADENINE(37)-N6)-METHYLTRANSFERASE"/>
    <property type="match status" value="1"/>
</dbReference>
<evidence type="ECO:0000256" key="1">
    <source>
        <dbReference type="ARBA" id="ARBA00022603"/>
    </source>
</evidence>
<dbReference type="GO" id="GO:0008168">
    <property type="term" value="F:methyltransferase activity"/>
    <property type="evidence" value="ECO:0007669"/>
    <property type="project" value="UniProtKB-KW"/>
</dbReference>
<dbReference type="GO" id="GO:0032259">
    <property type="term" value="P:methylation"/>
    <property type="evidence" value="ECO:0007669"/>
    <property type="project" value="UniProtKB-KW"/>
</dbReference>
<evidence type="ECO:0000313" key="5">
    <source>
        <dbReference type="Proteomes" id="UP001628193"/>
    </source>
</evidence>
<reference evidence="4 5" key="2">
    <citation type="submission" date="2024-09" db="EMBL/GenBank/DDBJ databases">
        <title>Draft genome sequence of Candidatus Magnetaquicoccaceae bacterium FCR-1.</title>
        <authorList>
            <person name="Shimoshige H."/>
            <person name="Shimamura S."/>
            <person name="Taoka A."/>
            <person name="Kobayashi H."/>
            <person name="Maekawa T."/>
        </authorList>
    </citation>
    <scope>NUCLEOTIDE SEQUENCE [LARGE SCALE GENOMIC DNA]</scope>
    <source>
        <strain evidence="4 5">FCR-1</strain>
    </source>
</reference>
<dbReference type="InterPro" id="IPR050210">
    <property type="entry name" value="tRNA_Adenine-N(6)_MTase"/>
</dbReference>
<keyword evidence="5" id="KW-1185">Reference proteome</keyword>
<dbReference type="SUPFAM" id="SSF53335">
    <property type="entry name" value="S-adenosyl-L-methionine-dependent methyltransferases"/>
    <property type="match status" value="1"/>
</dbReference>